<sequence>MLATLITQCPAIIVTGDRKFGKSTLLKHIAQSQGKYYQYINFDDPLQLPQASDEPMLFMLNHTGKTELLALPISYL</sequence>
<organism evidence="2 3">
    <name type="scientific">Faucicola osloensis</name>
    <name type="common">Moraxella osloensis</name>
    <dbReference type="NCBI Taxonomy" id="34062"/>
    <lineage>
        <taxon>Bacteria</taxon>
        <taxon>Pseudomonadati</taxon>
        <taxon>Pseudomonadota</taxon>
        <taxon>Gammaproteobacteria</taxon>
        <taxon>Moraxellales</taxon>
        <taxon>Moraxellaceae</taxon>
        <taxon>Faucicola</taxon>
    </lineage>
</organism>
<dbReference type="InterPro" id="IPR041682">
    <property type="entry name" value="AAA_14"/>
</dbReference>
<dbReference type="AlphaFoldDB" id="A0A2I1RIN1"/>
<dbReference type="SUPFAM" id="SSF52540">
    <property type="entry name" value="P-loop containing nucleoside triphosphate hydrolases"/>
    <property type="match status" value="1"/>
</dbReference>
<comment type="caution">
    <text evidence="2">The sequence shown here is derived from an EMBL/GenBank/DDBJ whole genome shotgun (WGS) entry which is preliminary data.</text>
</comment>
<protein>
    <recommendedName>
        <fullName evidence="1">AAA domain-containing protein</fullName>
    </recommendedName>
</protein>
<dbReference type="InterPro" id="IPR027417">
    <property type="entry name" value="P-loop_NTPase"/>
</dbReference>
<feature type="domain" description="AAA" evidence="1">
    <location>
        <begin position="10"/>
        <end position="59"/>
    </location>
</feature>
<evidence type="ECO:0000259" key="1">
    <source>
        <dbReference type="Pfam" id="PF13173"/>
    </source>
</evidence>
<evidence type="ECO:0000313" key="3">
    <source>
        <dbReference type="Proteomes" id="UP000234914"/>
    </source>
</evidence>
<dbReference type="EMBL" id="PKJS01000006">
    <property type="protein sequence ID" value="PKZ68966.1"/>
    <property type="molecule type" value="Genomic_DNA"/>
</dbReference>
<proteinExistence type="predicted"/>
<gene>
    <name evidence="2" type="ORF">CYJ96_05785</name>
</gene>
<dbReference type="Pfam" id="PF13173">
    <property type="entry name" value="AAA_14"/>
    <property type="match status" value="1"/>
</dbReference>
<evidence type="ECO:0000313" key="2">
    <source>
        <dbReference type="EMBL" id="PKZ68966.1"/>
    </source>
</evidence>
<dbReference type="Gene3D" id="3.40.50.300">
    <property type="entry name" value="P-loop containing nucleotide triphosphate hydrolases"/>
    <property type="match status" value="1"/>
</dbReference>
<reference evidence="2 3" key="1">
    <citation type="submission" date="2017-12" db="EMBL/GenBank/DDBJ databases">
        <title>Phylogenetic diversity of female urinary microbiome.</title>
        <authorList>
            <person name="Thomas-White K."/>
            <person name="Wolfe A.J."/>
        </authorList>
    </citation>
    <scope>NUCLEOTIDE SEQUENCE [LARGE SCALE GENOMIC DNA]</scope>
    <source>
        <strain evidence="2 3">UMB0416</strain>
    </source>
</reference>
<dbReference type="Proteomes" id="UP000234914">
    <property type="component" value="Unassembled WGS sequence"/>
</dbReference>
<name>A0A2I1RIN1_FAUOS</name>
<accession>A0A2I1RIN1</accession>